<evidence type="ECO:0000313" key="3">
    <source>
        <dbReference type="Proteomes" id="UP000016923"/>
    </source>
</evidence>
<keyword evidence="3" id="KW-1185">Reference proteome</keyword>
<dbReference type="SUPFAM" id="SSF160991">
    <property type="entry name" value="CV3147-like"/>
    <property type="match status" value="1"/>
</dbReference>
<evidence type="ECO:0000313" key="2">
    <source>
        <dbReference type="EMBL" id="EPE02457.1"/>
    </source>
</evidence>
<name>S3BQ02_OPHP1</name>
<evidence type="ECO:0000259" key="1">
    <source>
        <dbReference type="Pfam" id="PF06032"/>
    </source>
</evidence>
<dbReference type="VEuPathDB" id="FungiDB:F503_06750"/>
<dbReference type="OrthoDB" id="511137at2759"/>
<dbReference type="InterPro" id="IPR027479">
    <property type="entry name" value="S-Me-THD_N_sf"/>
</dbReference>
<feature type="domain" description="S-Me-THD N-terminal" evidence="1">
    <location>
        <begin position="32"/>
        <end position="173"/>
    </location>
</feature>
<dbReference type="Gene3D" id="3.40.1610.10">
    <property type="entry name" value="CV3147-like domain"/>
    <property type="match status" value="1"/>
</dbReference>
<dbReference type="EMBL" id="KE148178">
    <property type="protein sequence ID" value="EPE02457.1"/>
    <property type="molecule type" value="Genomic_DNA"/>
</dbReference>
<dbReference type="AlphaFoldDB" id="S3BQ02"/>
<organism evidence="2 3">
    <name type="scientific">Ophiostoma piceae (strain UAMH 11346)</name>
    <name type="common">Sap stain fungus</name>
    <dbReference type="NCBI Taxonomy" id="1262450"/>
    <lineage>
        <taxon>Eukaryota</taxon>
        <taxon>Fungi</taxon>
        <taxon>Dikarya</taxon>
        <taxon>Ascomycota</taxon>
        <taxon>Pezizomycotina</taxon>
        <taxon>Sordariomycetes</taxon>
        <taxon>Sordariomycetidae</taxon>
        <taxon>Ophiostomatales</taxon>
        <taxon>Ophiostomataceae</taxon>
        <taxon>Ophiostoma</taxon>
    </lineage>
</organism>
<dbReference type="InterPro" id="IPR010318">
    <property type="entry name" value="S-Me-THD_N"/>
</dbReference>
<dbReference type="HOGENOM" id="CLU_1548068_0_0_1"/>
<dbReference type="Proteomes" id="UP000016923">
    <property type="component" value="Unassembled WGS sequence"/>
</dbReference>
<proteinExistence type="predicted"/>
<dbReference type="STRING" id="1262450.S3BQ02"/>
<dbReference type="Pfam" id="PF06032">
    <property type="entry name" value="S-Me-THD_N"/>
    <property type="match status" value="1"/>
</dbReference>
<sequence length="173" mass="18671">MIDQVSTAPKVDLRAYRPNVQDSRLRWWWRYYASCLCVDNDLAHGDIIEVVAPATLPDHGFIPAVAVMGSPSTFSERLPSGEELRNAVMAVLAARHVGSNNYDDSDLTAVMNLEIGGSNGMRGFQMAVWTCKPLVDADLMGRAYPNLRQVTPNNAGIALVPAAAADGKGNTVV</sequence>
<protein>
    <recommendedName>
        <fullName evidence="1">S-Me-THD N-terminal domain-containing protein</fullName>
    </recommendedName>
</protein>
<accession>S3BQ02</accession>
<reference evidence="2 3" key="1">
    <citation type="journal article" date="2013" name="BMC Genomics">
        <title>The genome and transcriptome of the pine saprophyte Ophiostoma piceae, and a comparison with the bark beetle-associated pine pathogen Grosmannia clavigera.</title>
        <authorList>
            <person name="Haridas S."/>
            <person name="Wang Y."/>
            <person name="Lim L."/>
            <person name="Massoumi Alamouti S."/>
            <person name="Jackman S."/>
            <person name="Docking R."/>
            <person name="Robertson G."/>
            <person name="Birol I."/>
            <person name="Bohlmann J."/>
            <person name="Breuil C."/>
        </authorList>
    </citation>
    <scope>NUCLEOTIDE SEQUENCE [LARGE SCALE GENOMIC DNA]</scope>
    <source>
        <strain evidence="2 3">UAMH 11346</strain>
    </source>
</reference>
<gene>
    <name evidence="2" type="ORF">F503_06750</name>
</gene>
<dbReference type="eggNOG" id="ENOG502QQBE">
    <property type="taxonomic scope" value="Eukaryota"/>
</dbReference>